<feature type="active site" description="Nucleophile" evidence="4">
    <location>
        <position position="51"/>
    </location>
</feature>
<dbReference type="InterPro" id="IPR002641">
    <property type="entry name" value="PNPLA_dom"/>
</dbReference>
<feature type="active site" description="Proton acceptor" evidence="4">
    <location>
        <position position="171"/>
    </location>
</feature>
<dbReference type="Gene3D" id="3.40.1090.10">
    <property type="entry name" value="Cytosolic phospholipase A2 catalytic domain"/>
    <property type="match status" value="2"/>
</dbReference>
<keyword evidence="7" id="KW-1185">Reference proteome</keyword>
<evidence type="ECO:0000256" key="3">
    <source>
        <dbReference type="ARBA" id="ARBA00023098"/>
    </source>
</evidence>
<dbReference type="EMBL" id="JACRTJ010000025">
    <property type="protein sequence ID" value="MBC8599797.1"/>
    <property type="molecule type" value="Genomic_DNA"/>
</dbReference>
<evidence type="ECO:0000313" key="7">
    <source>
        <dbReference type="Proteomes" id="UP000647491"/>
    </source>
</evidence>
<evidence type="ECO:0000256" key="4">
    <source>
        <dbReference type="PROSITE-ProRule" id="PRU01161"/>
    </source>
</evidence>
<feature type="short sequence motif" description="DGA/G" evidence="4">
    <location>
        <begin position="171"/>
        <end position="173"/>
    </location>
</feature>
<dbReference type="InterPro" id="IPR037483">
    <property type="entry name" value="YjjU-like"/>
</dbReference>
<keyword evidence="3 4" id="KW-0443">Lipid metabolism</keyword>
<sequence>MEETVYKAPRAQEGRTGLVLEGGGMRGIYTAGVLDVFMENGIGFDGVMGVSAGAIHGCSLVSGQMGRSIRYYKKYCRDKRFMSWQNFFRTGDVVDEKFCYHDLPEQLDPYDYEAFNASDTAFYVTCTNVETGKPEYLRITDMKKQIDLMRASASLPYASRIVEAGGKKLLDGGCSDSIPVRAFQRLGYGRNVVVLTRPEGYVKKPERRGLARIFYRRYPAFVKALESRPETYNRTVREIGEMERAGEVFVIRPSEALKIGRMSHDREEIVEAYKLGRRDAKKALGALKLWLGEKSNG</sequence>
<dbReference type="Pfam" id="PF19890">
    <property type="entry name" value="DUF6363"/>
    <property type="match status" value="1"/>
</dbReference>
<reference evidence="6 7" key="1">
    <citation type="submission" date="2020-08" db="EMBL/GenBank/DDBJ databases">
        <title>Genome public.</title>
        <authorList>
            <person name="Liu C."/>
            <person name="Sun Q."/>
        </authorList>
    </citation>
    <scope>NUCLEOTIDE SEQUENCE [LARGE SCALE GENOMIC DNA]</scope>
    <source>
        <strain evidence="6 7">BX10</strain>
    </source>
</reference>
<dbReference type="PROSITE" id="PS51635">
    <property type="entry name" value="PNPLA"/>
    <property type="match status" value="1"/>
</dbReference>
<dbReference type="InterPro" id="IPR045943">
    <property type="entry name" value="DUF6363"/>
</dbReference>
<accession>A0ABR7NUK6</accession>
<organism evidence="6 7">
    <name type="scientific">Enterocloster hominis</name>
    <name type="common">ex Liu et al. 2021</name>
    <dbReference type="NCBI Taxonomy" id="2763663"/>
    <lineage>
        <taxon>Bacteria</taxon>
        <taxon>Bacillati</taxon>
        <taxon>Bacillota</taxon>
        <taxon>Clostridia</taxon>
        <taxon>Lachnospirales</taxon>
        <taxon>Lachnospiraceae</taxon>
        <taxon>Enterocloster</taxon>
    </lineage>
</organism>
<evidence type="ECO:0000313" key="6">
    <source>
        <dbReference type="EMBL" id="MBC8599797.1"/>
    </source>
</evidence>
<name>A0ABR7NUK6_9FIRM</name>
<evidence type="ECO:0000256" key="1">
    <source>
        <dbReference type="ARBA" id="ARBA00022801"/>
    </source>
</evidence>
<comment type="caution">
    <text evidence="6">The sequence shown here is derived from an EMBL/GenBank/DDBJ whole genome shotgun (WGS) entry which is preliminary data.</text>
</comment>
<dbReference type="Proteomes" id="UP000647491">
    <property type="component" value="Unassembled WGS sequence"/>
</dbReference>
<dbReference type="PANTHER" id="PTHR14226:SF25">
    <property type="entry name" value="PHOSPHOESTERASE"/>
    <property type="match status" value="1"/>
</dbReference>
<gene>
    <name evidence="6" type="ORF">H8708_11270</name>
</gene>
<dbReference type="RefSeq" id="WP_262427909.1">
    <property type="nucleotide sequence ID" value="NZ_JACRTJ010000025.1"/>
</dbReference>
<keyword evidence="1 4" id="KW-0378">Hydrolase</keyword>
<evidence type="ECO:0000256" key="2">
    <source>
        <dbReference type="ARBA" id="ARBA00022963"/>
    </source>
</evidence>
<feature type="domain" description="PNPLA" evidence="5">
    <location>
        <begin position="18"/>
        <end position="184"/>
    </location>
</feature>
<protein>
    <submittedName>
        <fullName evidence="6">Patatin family protein</fullName>
    </submittedName>
</protein>
<feature type="short sequence motif" description="GXSXG" evidence="4">
    <location>
        <begin position="49"/>
        <end position="53"/>
    </location>
</feature>
<dbReference type="CDD" id="cd07208">
    <property type="entry name" value="Pat_hypo_Ecoli_yjju_like"/>
    <property type="match status" value="1"/>
</dbReference>
<evidence type="ECO:0000259" key="5">
    <source>
        <dbReference type="PROSITE" id="PS51635"/>
    </source>
</evidence>
<dbReference type="InterPro" id="IPR016035">
    <property type="entry name" value="Acyl_Trfase/lysoPLipase"/>
</dbReference>
<dbReference type="SUPFAM" id="SSF52151">
    <property type="entry name" value="FabD/lysophospholipase-like"/>
    <property type="match status" value="1"/>
</dbReference>
<dbReference type="PANTHER" id="PTHR14226">
    <property type="entry name" value="NEUROPATHY TARGET ESTERASE/SWISS CHEESE D.MELANOGASTER"/>
    <property type="match status" value="1"/>
</dbReference>
<dbReference type="InterPro" id="IPR050301">
    <property type="entry name" value="NTE"/>
</dbReference>
<keyword evidence="2 4" id="KW-0442">Lipid degradation</keyword>
<feature type="short sequence motif" description="GXGXXG" evidence="4">
    <location>
        <begin position="22"/>
        <end position="27"/>
    </location>
</feature>
<proteinExistence type="predicted"/>
<dbReference type="Pfam" id="PF01734">
    <property type="entry name" value="Patatin"/>
    <property type="match status" value="1"/>
</dbReference>